<comment type="caution">
    <text evidence="1">The sequence shown here is derived from an EMBL/GenBank/DDBJ whole genome shotgun (WGS) entry which is preliminary data.</text>
</comment>
<feature type="non-terminal residue" evidence="1">
    <location>
        <position position="1"/>
    </location>
</feature>
<protein>
    <submittedName>
        <fullName evidence="1">Uncharacterized protein</fullName>
    </submittedName>
</protein>
<dbReference type="EMBL" id="BTSY01000005">
    <property type="protein sequence ID" value="GMT26665.1"/>
    <property type="molecule type" value="Genomic_DNA"/>
</dbReference>
<organism evidence="1 2">
    <name type="scientific">Pristionchus fissidentatus</name>
    <dbReference type="NCBI Taxonomy" id="1538716"/>
    <lineage>
        <taxon>Eukaryota</taxon>
        <taxon>Metazoa</taxon>
        <taxon>Ecdysozoa</taxon>
        <taxon>Nematoda</taxon>
        <taxon>Chromadorea</taxon>
        <taxon>Rhabditida</taxon>
        <taxon>Rhabditina</taxon>
        <taxon>Diplogasteromorpha</taxon>
        <taxon>Diplogasteroidea</taxon>
        <taxon>Neodiplogasteridae</taxon>
        <taxon>Pristionchus</taxon>
    </lineage>
</organism>
<sequence>HVAISPFSNGKMLKTSARSLHSKSIQHAHLVNESILQSVMQLFDFHSLHIQFNVRMQKSVINYVRPLKTGIFCLMFDYSPDPQEIIDLPKMAALSVEVKSCLLRTPLQF</sequence>
<dbReference type="AlphaFoldDB" id="A0AAV5W7S8"/>
<dbReference type="Proteomes" id="UP001432322">
    <property type="component" value="Unassembled WGS sequence"/>
</dbReference>
<gene>
    <name evidence="1" type="ORF">PFISCL1PPCAC_17962</name>
</gene>
<reference evidence="1" key="1">
    <citation type="submission" date="2023-10" db="EMBL/GenBank/DDBJ databases">
        <title>Genome assembly of Pristionchus species.</title>
        <authorList>
            <person name="Yoshida K."/>
            <person name="Sommer R.J."/>
        </authorList>
    </citation>
    <scope>NUCLEOTIDE SEQUENCE</scope>
    <source>
        <strain evidence="1">RS5133</strain>
    </source>
</reference>
<keyword evidence="2" id="KW-1185">Reference proteome</keyword>
<name>A0AAV5W7S8_9BILA</name>
<evidence type="ECO:0000313" key="2">
    <source>
        <dbReference type="Proteomes" id="UP001432322"/>
    </source>
</evidence>
<evidence type="ECO:0000313" key="1">
    <source>
        <dbReference type="EMBL" id="GMT26665.1"/>
    </source>
</evidence>
<proteinExistence type="predicted"/>
<accession>A0AAV5W7S8</accession>